<keyword evidence="1" id="KW-0812">Transmembrane</keyword>
<organism evidence="2 3">
    <name type="scientific">Pandoravirus inopinatum</name>
    <dbReference type="NCBI Taxonomy" id="1605721"/>
    <lineage>
        <taxon>Viruses</taxon>
        <taxon>Pandoravirus</taxon>
    </lineage>
</organism>
<evidence type="ECO:0000313" key="3">
    <source>
        <dbReference type="Proteomes" id="UP000202511"/>
    </source>
</evidence>
<proteinExistence type="predicted"/>
<dbReference type="GeneID" id="23462623"/>
<reference evidence="2 3" key="1">
    <citation type="journal article" date="2015" name="Parasitol. Res.">
        <title>Viruses in close associations with free-living amoebae.</title>
        <authorList>
            <person name="Scheid P."/>
        </authorList>
    </citation>
    <scope>NUCLEOTIDE SEQUENCE [LARGE SCALE GENOMIC DNA]</scope>
    <source>
        <strain evidence="2">KlaHel</strain>
    </source>
</reference>
<keyword evidence="1" id="KW-1133">Transmembrane helix</keyword>
<dbReference type="EMBL" id="KP136319">
    <property type="protein sequence ID" value="AJF97706.1"/>
    <property type="molecule type" value="Genomic_DNA"/>
</dbReference>
<evidence type="ECO:0000256" key="1">
    <source>
        <dbReference type="SAM" id="Phobius"/>
    </source>
</evidence>
<sequence length="128" mass="13516">MRASTPSGRSETSLVEVKVVGLAGTDGSFYDNAVEHAVAPVAIDLDGGYSPALCVGGTLHVALVQVASKEVCALSLFAQEAVELLAGLVGGHRCRLVLVWCCLLLLSLVSFYLRVSTFLRTNGCVTFW</sequence>
<dbReference type="RefSeq" id="YP_009119941.1">
    <property type="nucleotide sequence ID" value="NC_026440.1"/>
</dbReference>
<protein>
    <submittedName>
        <fullName evidence="2">Uncharacterized protein</fullName>
    </submittedName>
</protein>
<name>A0A0B5JA12_9VIRU</name>
<dbReference type="KEGG" id="vg:23462623"/>
<dbReference type="Proteomes" id="UP000202511">
    <property type="component" value="Segment"/>
</dbReference>
<evidence type="ECO:0000313" key="2">
    <source>
        <dbReference type="EMBL" id="AJF97706.1"/>
    </source>
</evidence>
<feature type="transmembrane region" description="Helical" evidence="1">
    <location>
        <begin position="96"/>
        <end position="113"/>
    </location>
</feature>
<accession>A0A0B5JA12</accession>
<keyword evidence="1" id="KW-0472">Membrane</keyword>